<keyword evidence="4" id="KW-0732">Signal</keyword>
<dbReference type="GO" id="GO:0016020">
    <property type="term" value="C:membrane"/>
    <property type="evidence" value="ECO:0007669"/>
    <property type="project" value="TreeGrafter"/>
</dbReference>
<dbReference type="GO" id="GO:0005737">
    <property type="term" value="C:cytoplasm"/>
    <property type="evidence" value="ECO:0007669"/>
    <property type="project" value="TreeGrafter"/>
</dbReference>
<feature type="signal peptide" evidence="4">
    <location>
        <begin position="1"/>
        <end position="21"/>
    </location>
</feature>
<dbReference type="Proteomes" id="UP000823865">
    <property type="component" value="Unassembled WGS sequence"/>
</dbReference>
<evidence type="ECO:0000256" key="3">
    <source>
        <dbReference type="ARBA" id="ARBA00012733"/>
    </source>
</evidence>
<dbReference type="EC" id="3.2.1.18" evidence="3"/>
<dbReference type="InterPro" id="IPR036278">
    <property type="entry name" value="Sialidase_sf"/>
</dbReference>
<dbReference type="Pfam" id="PF13088">
    <property type="entry name" value="BNR_2"/>
    <property type="match status" value="1"/>
</dbReference>
<dbReference type="PANTHER" id="PTHR10628:SF30">
    <property type="entry name" value="EXO-ALPHA-SIALIDASE"/>
    <property type="match status" value="1"/>
</dbReference>
<dbReference type="EMBL" id="JAHLFU010000024">
    <property type="protein sequence ID" value="MBU3852475.1"/>
    <property type="molecule type" value="Genomic_DNA"/>
</dbReference>
<gene>
    <name evidence="6" type="ORF">H9789_01350</name>
</gene>
<evidence type="ECO:0000256" key="1">
    <source>
        <dbReference type="ARBA" id="ARBA00000427"/>
    </source>
</evidence>
<protein>
    <recommendedName>
        <fullName evidence="3">exo-alpha-sialidase</fullName>
        <ecNumber evidence="3">3.2.1.18</ecNumber>
    </recommendedName>
</protein>
<dbReference type="CDD" id="cd15482">
    <property type="entry name" value="Sialidase_non-viral"/>
    <property type="match status" value="1"/>
</dbReference>
<accession>A0A9E2L3X6</accession>
<feature type="chain" id="PRO_5038846726" description="exo-alpha-sialidase" evidence="4">
    <location>
        <begin position="22"/>
        <end position="426"/>
    </location>
</feature>
<dbReference type="InterPro" id="IPR011040">
    <property type="entry name" value="Sialidase"/>
</dbReference>
<comment type="caution">
    <text evidence="6">The sequence shown here is derived from an EMBL/GenBank/DDBJ whole genome shotgun (WGS) entry which is preliminary data.</text>
</comment>
<evidence type="ECO:0000256" key="4">
    <source>
        <dbReference type="SAM" id="SignalP"/>
    </source>
</evidence>
<feature type="domain" description="Sialidase" evidence="5">
    <location>
        <begin position="89"/>
        <end position="284"/>
    </location>
</feature>
<reference evidence="6" key="1">
    <citation type="journal article" date="2021" name="PeerJ">
        <title>Extensive microbial diversity within the chicken gut microbiome revealed by metagenomics and culture.</title>
        <authorList>
            <person name="Gilroy R."/>
            <person name="Ravi A."/>
            <person name="Getino M."/>
            <person name="Pursley I."/>
            <person name="Horton D.L."/>
            <person name="Alikhan N.F."/>
            <person name="Baker D."/>
            <person name="Gharbi K."/>
            <person name="Hall N."/>
            <person name="Watson M."/>
            <person name="Adriaenssens E.M."/>
            <person name="Foster-Nyarko E."/>
            <person name="Jarju S."/>
            <person name="Secka A."/>
            <person name="Antonio M."/>
            <person name="Oren A."/>
            <person name="Chaudhuri R.R."/>
            <person name="La Ragione R."/>
            <person name="Hildebrand F."/>
            <person name="Pallen M.J."/>
        </authorList>
    </citation>
    <scope>NUCLEOTIDE SEQUENCE</scope>
    <source>
        <strain evidence="6">G3-2149</strain>
    </source>
</reference>
<dbReference type="InterPro" id="IPR026856">
    <property type="entry name" value="Sialidase_fam"/>
</dbReference>
<name>A0A9E2L3X6_9BACT</name>
<organism evidence="6 7">
    <name type="scientific">Candidatus Paraprevotella stercoravium</name>
    <dbReference type="NCBI Taxonomy" id="2838725"/>
    <lineage>
        <taxon>Bacteria</taxon>
        <taxon>Pseudomonadati</taxon>
        <taxon>Bacteroidota</taxon>
        <taxon>Bacteroidia</taxon>
        <taxon>Bacteroidales</taxon>
        <taxon>Prevotellaceae</taxon>
        <taxon>Paraprevotella</taxon>
    </lineage>
</organism>
<comment type="catalytic activity">
    <reaction evidence="1">
        <text>Hydrolysis of alpha-(2-&gt;3)-, alpha-(2-&gt;6)-, alpha-(2-&gt;8)- glycosidic linkages of terminal sialic acid residues in oligosaccharides, glycoproteins, glycolipids, colominic acid and synthetic substrates.</text>
        <dbReference type="EC" id="3.2.1.18"/>
    </reaction>
</comment>
<dbReference type="GO" id="GO:0009313">
    <property type="term" value="P:oligosaccharide catabolic process"/>
    <property type="evidence" value="ECO:0007669"/>
    <property type="project" value="TreeGrafter"/>
</dbReference>
<reference evidence="6" key="2">
    <citation type="submission" date="2021-04" db="EMBL/GenBank/DDBJ databases">
        <authorList>
            <person name="Gilroy R."/>
        </authorList>
    </citation>
    <scope>NUCLEOTIDE SEQUENCE</scope>
    <source>
        <strain evidence="6">G3-2149</strain>
    </source>
</reference>
<evidence type="ECO:0000256" key="2">
    <source>
        <dbReference type="ARBA" id="ARBA00009348"/>
    </source>
</evidence>
<dbReference type="GO" id="GO:0004308">
    <property type="term" value="F:exo-alpha-sialidase activity"/>
    <property type="evidence" value="ECO:0007669"/>
    <property type="project" value="UniProtKB-EC"/>
</dbReference>
<dbReference type="PANTHER" id="PTHR10628">
    <property type="entry name" value="SIALIDASE"/>
    <property type="match status" value="1"/>
</dbReference>
<dbReference type="Gene3D" id="2.120.10.10">
    <property type="match status" value="1"/>
</dbReference>
<evidence type="ECO:0000313" key="6">
    <source>
        <dbReference type="EMBL" id="MBU3852475.1"/>
    </source>
</evidence>
<dbReference type="GO" id="GO:0006689">
    <property type="term" value="P:ganglioside catabolic process"/>
    <property type="evidence" value="ECO:0007669"/>
    <property type="project" value="TreeGrafter"/>
</dbReference>
<evidence type="ECO:0000259" key="5">
    <source>
        <dbReference type="Pfam" id="PF13088"/>
    </source>
</evidence>
<proteinExistence type="inferred from homology"/>
<dbReference type="AlphaFoldDB" id="A0A9E2L3X6"/>
<sequence>MKSKLLLSAALLGITAFSVQAFNPEKISHEKIMNQNLKQQTDTHSICLFHTPDAKGIPYRIPAILSTPQGRLIAMSDYRYCGADIGFGQIDIVGKYSDDNGKTWSEQFDIVKGNGIKNDPACGYGDAATLADSKSGDILLMCCTGNVTYWNSTRENPLRAARLYSKDEGKTWSAPEDITEDIYSLFDQREQGPIKKLFIGSGKICQSKQIKKGKYKRIYAALCTDGGNYVIYSDNFGKEWKVLGDVNQSPAPKGDEPKCEELPNGDVLLSSRKGYGRFYNIYSYKNKKKATGSWGEVVASHDCPGGIKTGANATNGEVGIFKAIRNSDGKEVDLIIQSLPVADKRAEVTIYYKALESEADYATPKALASNWEGSYLVTHAGSAYSTFCIQKDKKIGFFYEEEPGYYNMVYKALSVEDITSGKYSMK</sequence>
<dbReference type="SUPFAM" id="SSF50939">
    <property type="entry name" value="Sialidases"/>
    <property type="match status" value="1"/>
</dbReference>
<keyword evidence="6" id="KW-0378">Hydrolase</keyword>
<comment type="similarity">
    <text evidence="2">Belongs to the glycosyl hydrolase 33 family.</text>
</comment>
<evidence type="ECO:0000313" key="7">
    <source>
        <dbReference type="Proteomes" id="UP000823865"/>
    </source>
</evidence>